<reference evidence="2" key="1">
    <citation type="submission" date="2012-06" db="EMBL/GenBank/DDBJ databases">
        <title>Genome analysis of multiple Granulibacter bethesdensis isolates demonstrates substantial genome diversity.</title>
        <authorList>
            <person name="Greenberg D.E."/>
            <person name="Porcella S.F."/>
            <person name="Zarember K."/>
            <person name="Zelazny A.M."/>
            <person name="Bruno D."/>
            <person name="Martens C."/>
            <person name="Barbian K.D."/>
            <person name="Jaske E."/>
            <person name="Holland S.M."/>
        </authorList>
    </citation>
    <scope>NUCLEOTIDE SEQUENCE [LARGE SCALE GENOMIC DNA]</scope>
    <source>
        <strain evidence="2">CGDNIH3</strain>
    </source>
</reference>
<evidence type="ECO:0000313" key="1">
    <source>
        <dbReference type="EMBL" id="APG30434.1"/>
    </source>
</evidence>
<accession>A0AAN1AMS6</accession>
<sequence length="119" mass="13043">MACHFHRHSRIPATGLQSSGRHRVFWPSSIFSVDCESVCANTDRKSAMLRAGKSGQGLVPNVSPFRPIFGFGPWGAERGCFWYGCQGGSGGGVSRQRVLYGRIMPIPACNVDTAKRKRE</sequence>
<evidence type="ECO:0000313" key="2">
    <source>
        <dbReference type="Proteomes" id="UP000019438"/>
    </source>
</evidence>
<dbReference type="KEGG" id="gbc:GbCGDNIH3_8045"/>
<organism evidence="1 2">
    <name type="scientific">Granulibacter bethesdensis</name>
    <dbReference type="NCBI Taxonomy" id="364410"/>
    <lineage>
        <taxon>Bacteria</taxon>
        <taxon>Pseudomonadati</taxon>
        <taxon>Pseudomonadota</taxon>
        <taxon>Alphaproteobacteria</taxon>
        <taxon>Acetobacterales</taxon>
        <taxon>Acetobacteraceae</taxon>
        <taxon>Granulibacter</taxon>
    </lineage>
</organism>
<protein>
    <submittedName>
        <fullName evidence="1">Uncharacterized protein</fullName>
    </submittedName>
</protein>
<dbReference type="AlphaFoldDB" id="A0AAN1AMS6"/>
<gene>
    <name evidence="1" type="ORF">GbCGDNIH3_8045</name>
</gene>
<name>A0AAN1AMS6_9PROT</name>
<dbReference type="Proteomes" id="UP000019438">
    <property type="component" value="Chromosome"/>
</dbReference>
<proteinExistence type="predicted"/>
<dbReference type="EMBL" id="CP003181">
    <property type="protein sequence ID" value="APG30434.1"/>
    <property type="molecule type" value="Genomic_DNA"/>
</dbReference>